<dbReference type="Gene3D" id="2.60.120.10">
    <property type="entry name" value="Jelly Rolls"/>
    <property type="match status" value="1"/>
</dbReference>
<dbReference type="InterPro" id="IPR018490">
    <property type="entry name" value="cNMP-bd_dom_sf"/>
</dbReference>
<dbReference type="PROSITE" id="PS50042">
    <property type="entry name" value="CNMP_BINDING_3"/>
    <property type="match status" value="1"/>
</dbReference>
<dbReference type="InterPro" id="IPR014710">
    <property type="entry name" value="RmlC-like_jellyroll"/>
</dbReference>
<dbReference type="PRINTS" id="PR00103">
    <property type="entry name" value="CAMPKINASE"/>
</dbReference>
<dbReference type="PANTHER" id="PTHR23011">
    <property type="entry name" value="CYCLIC NUCLEOTIDE-BINDING DOMAIN CONTAINING PROTEIN"/>
    <property type="match status" value="1"/>
</dbReference>
<dbReference type="EMBL" id="HBIK01008250">
    <property type="protein sequence ID" value="CAE0378965.1"/>
    <property type="molecule type" value="Transcribed_RNA"/>
</dbReference>
<gene>
    <name evidence="2" type="ORF">ECRA1380_LOCUS3924</name>
</gene>
<dbReference type="PANTHER" id="PTHR23011:SF28">
    <property type="entry name" value="CYCLIC NUCLEOTIDE-BINDING DOMAIN CONTAINING PROTEIN"/>
    <property type="match status" value="1"/>
</dbReference>
<dbReference type="InterPro" id="IPR000595">
    <property type="entry name" value="cNMP-bd_dom"/>
</dbReference>
<proteinExistence type="predicted"/>
<evidence type="ECO:0000313" key="2">
    <source>
        <dbReference type="EMBL" id="CAE0378965.1"/>
    </source>
</evidence>
<dbReference type="PROSITE" id="PS00889">
    <property type="entry name" value="CNMP_BINDING_2"/>
    <property type="match status" value="1"/>
</dbReference>
<dbReference type="InterPro" id="IPR018488">
    <property type="entry name" value="cNMP-bd_CS"/>
</dbReference>
<dbReference type="AlphaFoldDB" id="A0A7S3KDF4"/>
<feature type="domain" description="Cyclic nucleotide-binding" evidence="1">
    <location>
        <begin position="1"/>
        <end position="135"/>
    </location>
</feature>
<reference evidence="2" key="1">
    <citation type="submission" date="2021-01" db="EMBL/GenBank/DDBJ databases">
        <authorList>
            <person name="Corre E."/>
            <person name="Pelletier E."/>
            <person name="Niang G."/>
            <person name="Scheremetjew M."/>
            <person name="Finn R."/>
            <person name="Kale V."/>
            <person name="Holt S."/>
            <person name="Cochrane G."/>
            <person name="Meng A."/>
            <person name="Brown T."/>
            <person name="Cohen L."/>
        </authorList>
    </citation>
    <scope>NUCLEOTIDE SEQUENCE</scope>
    <source>
        <strain evidence="2">CT5</strain>
    </source>
</reference>
<name>A0A7S3KDF4_EUPCR</name>
<evidence type="ECO:0000259" key="1">
    <source>
        <dbReference type="PROSITE" id="PS50042"/>
    </source>
</evidence>
<dbReference type="SUPFAM" id="SSF51206">
    <property type="entry name" value="cAMP-binding domain-like"/>
    <property type="match status" value="1"/>
</dbReference>
<organism evidence="2">
    <name type="scientific">Euplotes crassus</name>
    <dbReference type="NCBI Taxonomy" id="5936"/>
    <lineage>
        <taxon>Eukaryota</taxon>
        <taxon>Sar</taxon>
        <taxon>Alveolata</taxon>
        <taxon>Ciliophora</taxon>
        <taxon>Intramacronucleata</taxon>
        <taxon>Spirotrichea</taxon>
        <taxon>Hypotrichia</taxon>
        <taxon>Euplotida</taxon>
        <taxon>Euplotidae</taxon>
        <taxon>Moneuplotes</taxon>
    </lineage>
</organism>
<dbReference type="CDD" id="cd00038">
    <property type="entry name" value="CAP_ED"/>
    <property type="match status" value="1"/>
</dbReference>
<sequence>MVFEKGSIGDTFYIILHGDVGVYVPRQKKQAILKMETMSKSDRKSLRNSIASSKKFNSILPIHTMKKIENMAEFIVLKGGQAFGEAALINNAPRSASILCKTDCHFAIMNKENFNGTLLAIEQRRQQKFANFLKSLKMFNGWTNRKCERLLHAIEK</sequence>
<accession>A0A7S3KDF4</accession>
<protein>
    <recommendedName>
        <fullName evidence="1">Cyclic nucleotide-binding domain-containing protein</fullName>
    </recommendedName>
</protein>
<dbReference type="Pfam" id="PF00027">
    <property type="entry name" value="cNMP_binding"/>
    <property type="match status" value="1"/>
</dbReference>